<reference key="3">
    <citation type="submission" date="2010-02" db="EMBL/GenBank/DDBJ databases">
        <title>Complete genome sequence of Thermosphaera aggregans type strain (M11TL).</title>
        <authorList>
            <consortium name="US DOE Joint Genome Institute (JGI-PGF)"/>
            <person name="Spring S."/>
            <person name="Lapidus A."/>
            <person name="Munk C."/>
            <person name="Schroeder M."/>
            <person name="Glavina Del Rio T."/>
            <person name="Tice H."/>
            <person name="Copeland A."/>
            <person name="Cheng J.-F."/>
            <person name="Lucas S."/>
            <person name="Chen F."/>
            <person name="Nolan M."/>
            <person name="Bruce D."/>
            <person name="Goodwin L."/>
            <person name="Pitluck S."/>
            <person name="Ivanova N."/>
            <person name="Mavromatis K."/>
            <person name="Ovchinnikova G."/>
            <person name="Pati A."/>
            <person name="Chen A."/>
            <person name="Palaniappan K."/>
            <person name="Land M."/>
            <person name="Hauser L."/>
            <person name="Chang Y.-J."/>
            <person name="Jeffries C.C."/>
            <person name="Brettin T."/>
            <person name="Detter J.C."/>
            <person name="Tapia R."/>
            <person name="Han C."/>
            <person name="Chain P."/>
            <person name="Heimerl T."/>
            <person name="Weik F."/>
            <person name="Goker M."/>
            <person name="Rachel R."/>
            <person name="Bristow J."/>
            <person name="Eisen J.A."/>
            <person name="Markowitz V."/>
            <person name="Hugenholtz P."/>
            <person name="Kyrpides N.C."/>
            <person name="Klenk H.-P."/>
        </authorList>
    </citation>
    <scope>NUCLEOTIDE SEQUENCE</scope>
    <source>
        <strain>DSM 11486</strain>
    </source>
</reference>
<dbReference type="KEGG" id="tag:Tagg_1006"/>
<gene>
    <name evidence="1" type="ordered locus">Tagg_1006</name>
</gene>
<reference evidence="2" key="2">
    <citation type="journal article" date="2010" name="Stand. Genomic Sci.">
        <title>Complete genome sequence of Thermosphaera aggregans type strain (M11TLT).</title>
        <authorList>
            <person name="Spring S."/>
            <person name="Rachel R."/>
            <person name="Lapidus A."/>
            <person name="Davenport K."/>
            <person name="Tice H."/>
            <person name="Copeland A."/>
            <person name="Cheng J.-F."/>
            <person name="Lucas S."/>
            <person name="Chen F."/>
            <person name="Nolan M."/>
            <person name="Bruce D."/>
            <person name="Goodwin L."/>
            <person name="Pitluck S."/>
            <person name="Ivanova N."/>
            <person name="Mavromatis K."/>
            <person name="Ovchinnikova G."/>
            <person name="Pati A."/>
            <person name="Chen A."/>
            <person name="Palaniappan K."/>
            <person name="Land M."/>
            <person name="Hauser L."/>
            <person name="Chang Y.-J."/>
            <person name="Jeffries C.C."/>
            <person name="Brettin T."/>
            <person name="Detter J.C."/>
            <person name="Tapia R."/>
            <person name="Han C."/>
            <person name="Heimerl T."/>
            <person name="Weikl F."/>
            <person name="Brambilla E."/>
            <person name="Goker M."/>
            <person name="Bristow J."/>
            <person name="Eisen J.A."/>
            <person name="Markowitz V."/>
            <person name="Hugenholtz P."/>
            <person name="Kyrpides N.C."/>
            <person name="Klenk H.-P."/>
        </authorList>
    </citation>
    <scope>NUCLEOTIDE SEQUENCE [LARGE SCALE GENOMIC DNA]</scope>
    <source>
        <strain evidence="2">DSM 11486 / M11TL</strain>
    </source>
</reference>
<reference evidence="1 2" key="1">
    <citation type="journal article" date="2010" name="Stand. Genomic Sci.">
        <title>Complete genome sequence of Thermosphaera aggregans type strain (M11TL).</title>
        <authorList>
            <person name="Spring S."/>
            <person name="Rachel R."/>
            <person name="Lapidus A."/>
            <person name="Davenport K."/>
            <person name="Tice H."/>
            <person name="Copeland A."/>
            <person name="Cheng J.F."/>
            <person name="Lucas S."/>
            <person name="Chen F."/>
            <person name="Nolan M."/>
            <person name="Bruce D."/>
            <person name="Goodwin L."/>
            <person name="Pitluck S."/>
            <person name="Ivanova N."/>
            <person name="Mavromatis K."/>
            <person name="Ovchinnikova G."/>
            <person name="Pati A."/>
            <person name="Chen A."/>
            <person name="Palaniappan K."/>
            <person name="Land M."/>
            <person name="Hauser L."/>
            <person name="Chang Y.J."/>
            <person name="Jeffries C.C."/>
            <person name="Brettin T."/>
            <person name="Detter J.C."/>
            <person name="Tapia R."/>
            <person name="Han C."/>
            <person name="Heimerl T."/>
            <person name="Weikl F."/>
            <person name="Brambilla E."/>
            <person name="Goker M."/>
            <person name="Bristow J."/>
            <person name="Eisen J.A."/>
            <person name="Markowitz V."/>
            <person name="Hugenholtz P."/>
            <person name="Kyrpides N.C."/>
            <person name="Klenk H.P."/>
        </authorList>
    </citation>
    <scope>NUCLEOTIDE SEQUENCE [LARGE SCALE GENOMIC DNA]</scope>
    <source>
        <strain evidence="2">DSM 11486 / M11TL</strain>
    </source>
</reference>
<protein>
    <submittedName>
        <fullName evidence="1">Uncharacterized protein</fullName>
    </submittedName>
</protein>
<dbReference type="GeneID" id="9166029"/>
<dbReference type="eggNOG" id="arCOG08869">
    <property type="taxonomic scope" value="Archaea"/>
</dbReference>
<dbReference type="RefSeq" id="WP_013129869.1">
    <property type="nucleotide sequence ID" value="NC_014160.1"/>
</dbReference>
<dbReference type="Proteomes" id="UP000002376">
    <property type="component" value="Chromosome"/>
</dbReference>
<keyword evidence="2" id="KW-1185">Reference proteome</keyword>
<accession>D5U2C6</accession>
<dbReference type="OrthoDB" id="17367at2157"/>
<name>D5U2C6_THEAM</name>
<organism evidence="1 2">
    <name type="scientific">Thermosphaera aggregans (strain DSM 11486 / M11TL)</name>
    <dbReference type="NCBI Taxonomy" id="633148"/>
    <lineage>
        <taxon>Archaea</taxon>
        <taxon>Thermoproteota</taxon>
        <taxon>Thermoprotei</taxon>
        <taxon>Desulfurococcales</taxon>
        <taxon>Desulfurococcaceae</taxon>
        <taxon>Thermosphaera</taxon>
    </lineage>
</organism>
<dbReference type="STRING" id="633148.Tagg_1006"/>
<dbReference type="AlphaFoldDB" id="D5U2C6"/>
<proteinExistence type="predicted"/>
<dbReference type="HOGENOM" id="CLU_1965450_0_0_2"/>
<evidence type="ECO:0000313" key="2">
    <source>
        <dbReference type="Proteomes" id="UP000002376"/>
    </source>
</evidence>
<evidence type="ECO:0000313" key="1">
    <source>
        <dbReference type="EMBL" id="ADG91276.1"/>
    </source>
</evidence>
<sequence length="133" mass="15427">MSGAGIEVLEYYLSDYYRVVVIREGEGFLVSVDVYRKGWFFKDYEEKCVGDGKVCLLFKQLLPTSLSNELSGITEKIIVEGIRVSGIEETISVKWFLRRRPDYEDVLRIFNTSWGLIRCHPPVKDSFNIECEE</sequence>
<dbReference type="EMBL" id="CP001939">
    <property type="protein sequence ID" value="ADG91276.1"/>
    <property type="molecule type" value="Genomic_DNA"/>
</dbReference>